<proteinExistence type="inferred from homology"/>
<dbReference type="InterPro" id="IPR034110">
    <property type="entry name" value="LSMD1_Sm"/>
</dbReference>
<dbReference type="FunFam" id="2.30.30.100:FF:000028">
    <property type="entry name" value="N-alpha-acetyltransferase 38, NatC auxiliary subunit"/>
    <property type="match status" value="1"/>
</dbReference>
<dbReference type="PROSITE" id="PS52002">
    <property type="entry name" value="SM"/>
    <property type="match status" value="1"/>
</dbReference>
<dbReference type="EMBL" id="JAIZAY010000021">
    <property type="protein sequence ID" value="KAJ8021392.1"/>
    <property type="molecule type" value="Genomic_DNA"/>
</dbReference>
<dbReference type="SUPFAM" id="SSF50182">
    <property type="entry name" value="Sm-like ribonucleoproteins"/>
    <property type="match status" value="1"/>
</dbReference>
<dbReference type="GO" id="GO:0003723">
    <property type="term" value="F:RNA binding"/>
    <property type="evidence" value="ECO:0007669"/>
    <property type="project" value="InterPro"/>
</dbReference>
<dbReference type="InterPro" id="IPR001163">
    <property type="entry name" value="Sm_dom_euk/arc"/>
</dbReference>
<dbReference type="Proteomes" id="UP001152320">
    <property type="component" value="Chromosome 21"/>
</dbReference>
<comment type="similarity">
    <text evidence="1">Belongs to the snRNP Sm proteins family.</text>
</comment>
<evidence type="ECO:0000313" key="3">
    <source>
        <dbReference type="EMBL" id="KAJ8021392.1"/>
    </source>
</evidence>
<dbReference type="InterPro" id="IPR050914">
    <property type="entry name" value="snRNP_SmB/NAA38-like"/>
</dbReference>
<comment type="caution">
    <text evidence="3">The sequence shown here is derived from an EMBL/GenBank/DDBJ whole genome shotgun (WGS) entry which is preliminary data.</text>
</comment>
<dbReference type="Pfam" id="PF01423">
    <property type="entry name" value="LSM"/>
    <property type="match status" value="1"/>
</dbReference>
<dbReference type="InterPro" id="IPR047575">
    <property type="entry name" value="Sm"/>
</dbReference>
<dbReference type="Gene3D" id="2.30.30.100">
    <property type="match status" value="1"/>
</dbReference>
<dbReference type="CDD" id="cd06168">
    <property type="entry name" value="LSMD1"/>
    <property type="match status" value="1"/>
</dbReference>
<feature type="domain" description="Sm" evidence="2">
    <location>
        <begin position="1"/>
        <end position="66"/>
    </location>
</feature>
<name>A0A9Q1BE77_HOLLE</name>
<dbReference type="PANTHER" id="PTHR10701">
    <property type="entry name" value="SMALL NUCLEAR RIBONUCLEOPROTEIN-ASSOCIATED PROTEIN B AND N"/>
    <property type="match status" value="1"/>
</dbReference>
<reference evidence="3" key="1">
    <citation type="submission" date="2021-10" db="EMBL/GenBank/DDBJ databases">
        <title>Tropical sea cucumber genome reveals ecological adaptation and Cuvierian tubules defense mechanism.</title>
        <authorList>
            <person name="Chen T."/>
        </authorList>
    </citation>
    <scope>NUCLEOTIDE SEQUENCE</scope>
    <source>
        <strain evidence="3">Nanhai2018</strain>
        <tissue evidence="3">Muscle</tissue>
    </source>
</reference>
<sequence length="67" mass="7456">MRIKMTDGRILIGAFVCTDKDRNIILGSCDEYVNSPDSDEKEEPRVLGLAMVPGHHIVSIEIDDPET</sequence>
<evidence type="ECO:0000259" key="2">
    <source>
        <dbReference type="PROSITE" id="PS52002"/>
    </source>
</evidence>
<gene>
    <name evidence="3" type="ORF">HOLleu_38572</name>
</gene>
<evidence type="ECO:0000313" key="4">
    <source>
        <dbReference type="Proteomes" id="UP001152320"/>
    </source>
</evidence>
<accession>A0A9Q1BE77</accession>
<dbReference type="PANTHER" id="PTHR10701:SF5">
    <property type="entry name" value="N-ALPHA-ACETYLTRANSFERASE 38, NATC AUXILIARY SUBUNIT"/>
    <property type="match status" value="1"/>
</dbReference>
<dbReference type="GO" id="GO:0031417">
    <property type="term" value="C:NatC complex"/>
    <property type="evidence" value="ECO:0007669"/>
    <property type="project" value="InterPro"/>
</dbReference>
<protein>
    <submittedName>
        <fullName evidence="3">N-alpha-acetyltransferase 38, NatC auxiliary subunit</fullName>
    </submittedName>
</protein>
<dbReference type="SMART" id="SM00651">
    <property type="entry name" value="Sm"/>
    <property type="match status" value="1"/>
</dbReference>
<dbReference type="OrthoDB" id="368909at2759"/>
<organism evidence="3 4">
    <name type="scientific">Holothuria leucospilota</name>
    <name type="common">Black long sea cucumber</name>
    <name type="synonym">Mertensiothuria leucospilota</name>
    <dbReference type="NCBI Taxonomy" id="206669"/>
    <lineage>
        <taxon>Eukaryota</taxon>
        <taxon>Metazoa</taxon>
        <taxon>Echinodermata</taxon>
        <taxon>Eleutherozoa</taxon>
        <taxon>Echinozoa</taxon>
        <taxon>Holothuroidea</taxon>
        <taxon>Aspidochirotacea</taxon>
        <taxon>Aspidochirotida</taxon>
        <taxon>Holothuriidae</taxon>
        <taxon>Holothuria</taxon>
    </lineage>
</organism>
<dbReference type="AlphaFoldDB" id="A0A9Q1BE77"/>
<evidence type="ECO:0000256" key="1">
    <source>
        <dbReference type="ARBA" id="ARBA00006850"/>
    </source>
</evidence>
<dbReference type="InterPro" id="IPR010920">
    <property type="entry name" value="LSM_dom_sf"/>
</dbReference>
<keyword evidence="4" id="KW-1185">Reference proteome</keyword>